<dbReference type="Gene3D" id="1.20.1070.10">
    <property type="entry name" value="Rhodopsin 7-helix transmembrane proteins"/>
    <property type="match status" value="1"/>
</dbReference>
<reference evidence="8" key="1">
    <citation type="journal article" date="2017" name="Genome Biol.">
        <title>Comparative genomics reveals high biological diversity and specific adaptations in the industrially and medically important fungal genus Aspergillus.</title>
        <authorList>
            <person name="de Vries R.P."/>
            <person name="Riley R."/>
            <person name="Wiebenga A."/>
            <person name="Aguilar-Osorio G."/>
            <person name="Amillis S."/>
            <person name="Uchima C.A."/>
            <person name="Anderluh G."/>
            <person name="Asadollahi M."/>
            <person name="Askin M."/>
            <person name="Barry K."/>
            <person name="Battaglia E."/>
            <person name="Bayram O."/>
            <person name="Benocci T."/>
            <person name="Braus-Stromeyer S.A."/>
            <person name="Caldana C."/>
            <person name="Canovas D."/>
            <person name="Cerqueira G.C."/>
            <person name="Chen F."/>
            <person name="Chen W."/>
            <person name="Choi C."/>
            <person name="Clum A."/>
            <person name="Dos Santos R.A."/>
            <person name="Damasio A.R."/>
            <person name="Diallinas G."/>
            <person name="Emri T."/>
            <person name="Fekete E."/>
            <person name="Flipphi M."/>
            <person name="Freyberg S."/>
            <person name="Gallo A."/>
            <person name="Gournas C."/>
            <person name="Habgood R."/>
            <person name="Hainaut M."/>
            <person name="Harispe M.L."/>
            <person name="Henrissat B."/>
            <person name="Hilden K.S."/>
            <person name="Hope R."/>
            <person name="Hossain A."/>
            <person name="Karabika E."/>
            <person name="Karaffa L."/>
            <person name="Karanyi Z."/>
            <person name="Krasevec N."/>
            <person name="Kuo A."/>
            <person name="Kusch H."/>
            <person name="LaButti K."/>
            <person name="Lagendijk E.L."/>
            <person name="Lapidus A."/>
            <person name="Levasseur A."/>
            <person name="Lindquist E."/>
            <person name="Lipzen A."/>
            <person name="Logrieco A.F."/>
            <person name="MacCabe A."/>
            <person name="Maekelae M.R."/>
            <person name="Malavazi I."/>
            <person name="Melin P."/>
            <person name="Meyer V."/>
            <person name="Mielnichuk N."/>
            <person name="Miskei M."/>
            <person name="Molnar A.P."/>
            <person name="Mule G."/>
            <person name="Ngan C.Y."/>
            <person name="Orejas M."/>
            <person name="Orosz E."/>
            <person name="Ouedraogo J.P."/>
            <person name="Overkamp K.M."/>
            <person name="Park H.-S."/>
            <person name="Perrone G."/>
            <person name="Piumi F."/>
            <person name="Punt P.J."/>
            <person name="Ram A.F."/>
            <person name="Ramon A."/>
            <person name="Rauscher S."/>
            <person name="Record E."/>
            <person name="Riano-Pachon D.M."/>
            <person name="Robert V."/>
            <person name="Roehrig J."/>
            <person name="Ruller R."/>
            <person name="Salamov A."/>
            <person name="Salih N.S."/>
            <person name="Samson R.A."/>
            <person name="Sandor E."/>
            <person name="Sanguinetti M."/>
            <person name="Schuetze T."/>
            <person name="Sepcic K."/>
            <person name="Shelest E."/>
            <person name="Sherlock G."/>
            <person name="Sophianopoulou V."/>
            <person name="Squina F.M."/>
            <person name="Sun H."/>
            <person name="Susca A."/>
            <person name="Todd R.B."/>
            <person name="Tsang A."/>
            <person name="Unkles S.E."/>
            <person name="van de Wiele N."/>
            <person name="van Rossen-Uffink D."/>
            <person name="Oliveira J.V."/>
            <person name="Vesth T.C."/>
            <person name="Visser J."/>
            <person name="Yu J.-H."/>
            <person name="Zhou M."/>
            <person name="Andersen M.R."/>
            <person name="Archer D.B."/>
            <person name="Baker S.E."/>
            <person name="Benoit I."/>
            <person name="Brakhage A.A."/>
            <person name="Braus G.H."/>
            <person name="Fischer R."/>
            <person name="Frisvad J.C."/>
            <person name="Goldman G.H."/>
            <person name="Houbraken J."/>
            <person name="Oakley B."/>
            <person name="Pocsi I."/>
            <person name="Scazzocchio C."/>
            <person name="Seiboth B."/>
            <person name="vanKuyk P.A."/>
            <person name="Wortman J."/>
            <person name="Dyer P.S."/>
            <person name="Grigoriev I.V."/>
        </authorList>
    </citation>
    <scope>NUCLEOTIDE SEQUENCE [LARGE SCALE GENOMIC DNA]</scope>
    <source>
        <strain evidence="8">CBS 106.47</strain>
    </source>
</reference>
<dbReference type="InterPro" id="IPR022596">
    <property type="entry name" value="GPR1/2/3_C"/>
</dbReference>
<dbReference type="GO" id="GO:0004930">
    <property type="term" value="F:G protein-coupled receptor activity"/>
    <property type="evidence" value="ECO:0007669"/>
    <property type="project" value="TreeGrafter"/>
</dbReference>
<dbReference type="Pfam" id="PF11970">
    <property type="entry name" value="GPR_Gpa2_C"/>
    <property type="match status" value="1"/>
</dbReference>
<protein>
    <recommendedName>
        <fullName evidence="6">G-protein coupled receptors family 2 profile 2 domain-containing protein</fullName>
    </recommendedName>
</protein>
<proteinExistence type="predicted"/>
<evidence type="ECO:0000256" key="1">
    <source>
        <dbReference type="ARBA" id="ARBA00004141"/>
    </source>
</evidence>
<feature type="transmembrane region" description="Helical" evidence="5">
    <location>
        <begin position="53"/>
        <end position="74"/>
    </location>
</feature>
<dbReference type="EMBL" id="KV878242">
    <property type="protein sequence ID" value="OJZ85602.1"/>
    <property type="molecule type" value="Genomic_DNA"/>
</dbReference>
<feature type="transmembrane region" description="Helical" evidence="5">
    <location>
        <begin position="180"/>
        <end position="199"/>
    </location>
</feature>
<evidence type="ECO:0000313" key="7">
    <source>
        <dbReference type="EMBL" id="OJZ85602.1"/>
    </source>
</evidence>
<evidence type="ECO:0000256" key="5">
    <source>
        <dbReference type="SAM" id="Phobius"/>
    </source>
</evidence>
<dbReference type="SUPFAM" id="SSF81321">
    <property type="entry name" value="Family A G protein-coupled receptor-like"/>
    <property type="match status" value="1"/>
</dbReference>
<dbReference type="VEuPathDB" id="FungiDB:ASPFODRAFT_207474"/>
<dbReference type="Proteomes" id="UP000184063">
    <property type="component" value="Unassembled WGS sequence"/>
</dbReference>
<comment type="subcellular location">
    <subcellularLocation>
        <location evidence="1">Membrane</location>
        <topology evidence="1">Multi-pass membrane protein</topology>
    </subcellularLocation>
</comment>
<dbReference type="AlphaFoldDB" id="A0A1M3TG02"/>
<gene>
    <name evidence="7" type="ORF">ASPFODRAFT_207474</name>
</gene>
<feature type="domain" description="G-protein coupled receptors family 2 profile 2" evidence="6">
    <location>
        <begin position="15"/>
        <end position="302"/>
    </location>
</feature>
<evidence type="ECO:0000256" key="2">
    <source>
        <dbReference type="ARBA" id="ARBA00022692"/>
    </source>
</evidence>
<feature type="transmembrane region" description="Helical" evidence="5">
    <location>
        <begin position="135"/>
        <end position="160"/>
    </location>
</feature>
<dbReference type="InterPro" id="IPR023041">
    <property type="entry name" value="Glucose_rcpt_Git3-like_N"/>
</dbReference>
<dbReference type="GO" id="GO:0005886">
    <property type="term" value="C:plasma membrane"/>
    <property type="evidence" value="ECO:0007669"/>
    <property type="project" value="TreeGrafter"/>
</dbReference>
<accession>A0A1M3TG02</accession>
<evidence type="ECO:0000256" key="4">
    <source>
        <dbReference type="ARBA" id="ARBA00023136"/>
    </source>
</evidence>
<feature type="transmembrane region" description="Helical" evidence="5">
    <location>
        <begin position="22"/>
        <end position="46"/>
    </location>
</feature>
<keyword evidence="2 5" id="KW-0812">Transmembrane</keyword>
<sequence>MEHAALSAPIQMGSEEILSRSILVVSIASMVGSGWIIISFLVIPSLRTFRHQLILGLGISEFLAASNVVVSAGLNTSGIEIWNPSLKTFCSFNGLMAQTFLVQTDYWILSIAICTHLILMDYVHAASWVQNHKAALWCIPWGLSILWAVLGLVVVGYGYAGGWCWFTSDRVRLFVNFIPRWTIILLILCIYTRLCVFLYRSHKALSSDQEVTLQTPHPHQWQLLDIGEGPSHTSHSSIPLKKVSLQMMVYPTVYALIWIIPTSVRIYQGMTGKRAPLALEILEKICIMSQGFVDAIIYGFNERSWSGWRDWLHGLG</sequence>
<dbReference type="PANTHER" id="PTHR23112:SF0">
    <property type="entry name" value="TRANSMEMBRANE PROTEIN 116"/>
    <property type="match status" value="1"/>
</dbReference>
<keyword evidence="3 5" id="KW-1133">Transmembrane helix</keyword>
<dbReference type="PANTHER" id="PTHR23112">
    <property type="entry name" value="G PROTEIN-COUPLED RECEPTOR 157-RELATED"/>
    <property type="match status" value="1"/>
</dbReference>
<evidence type="ECO:0000259" key="6">
    <source>
        <dbReference type="PROSITE" id="PS50261"/>
    </source>
</evidence>
<dbReference type="PRINTS" id="PR02001">
    <property type="entry name" value="GCR1CAMPR"/>
</dbReference>
<keyword evidence="4 5" id="KW-0472">Membrane</keyword>
<dbReference type="GO" id="GO:0007166">
    <property type="term" value="P:cell surface receptor signaling pathway"/>
    <property type="evidence" value="ECO:0007669"/>
    <property type="project" value="InterPro"/>
</dbReference>
<dbReference type="GO" id="GO:0007189">
    <property type="term" value="P:adenylate cyclase-activating G protein-coupled receptor signaling pathway"/>
    <property type="evidence" value="ECO:0007669"/>
    <property type="project" value="TreeGrafter"/>
</dbReference>
<dbReference type="InterPro" id="IPR017981">
    <property type="entry name" value="GPCR_2-like_7TM"/>
</dbReference>
<dbReference type="PROSITE" id="PS50261">
    <property type="entry name" value="G_PROTEIN_RECEP_F2_4"/>
    <property type="match status" value="1"/>
</dbReference>
<dbReference type="Pfam" id="PF11710">
    <property type="entry name" value="Git3"/>
    <property type="match status" value="1"/>
</dbReference>
<evidence type="ECO:0000313" key="8">
    <source>
        <dbReference type="Proteomes" id="UP000184063"/>
    </source>
</evidence>
<feature type="transmembrane region" description="Helical" evidence="5">
    <location>
        <begin position="106"/>
        <end position="123"/>
    </location>
</feature>
<evidence type="ECO:0000256" key="3">
    <source>
        <dbReference type="ARBA" id="ARBA00022989"/>
    </source>
</evidence>
<organism evidence="7 8">
    <name type="scientific">Aspergillus luchuensis (strain CBS 106.47)</name>
    <dbReference type="NCBI Taxonomy" id="1137211"/>
    <lineage>
        <taxon>Eukaryota</taxon>
        <taxon>Fungi</taxon>
        <taxon>Dikarya</taxon>
        <taxon>Ascomycota</taxon>
        <taxon>Pezizomycotina</taxon>
        <taxon>Eurotiomycetes</taxon>
        <taxon>Eurotiomycetidae</taxon>
        <taxon>Eurotiales</taxon>
        <taxon>Aspergillaceae</taxon>
        <taxon>Aspergillus</taxon>
        <taxon>Aspergillus subgen. Circumdati</taxon>
    </lineage>
</organism>
<name>A0A1M3TG02_ASPLC</name>
<dbReference type="InterPro" id="IPR022343">
    <property type="entry name" value="GCR1-cAMP_receptor"/>
</dbReference>
<dbReference type="OrthoDB" id="100006at2759"/>